<dbReference type="KEGG" id="crw:CROST_024600"/>
<sequence>MDSKEYLEKYYYEKDIEEEFLKLLYKILKREKEIVVICIGNPLLDGNILAPLVGTFLCEQNIYNVYGTIKNPVDKNNIKEIYSHILNNYNNPYIISVGIMFPLDFHDEREVIILKNEPYEILSTSGNLKIGDASFKVVFDIEDNYYNVNSLEKLGLGKIYKYSKIIFKVLYYVLHNQNYVNKK</sequence>
<dbReference type="SUPFAM" id="SSF53163">
    <property type="entry name" value="HybD-like"/>
    <property type="match status" value="1"/>
</dbReference>
<evidence type="ECO:0000313" key="1">
    <source>
        <dbReference type="EMBL" id="URZ11743.1"/>
    </source>
</evidence>
<dbReference type="STRING" id="84029.CROST_25250"/>
<keyword evidence="2" id="KW-1185">Reference proteome</keyword>
<gene>
    <name evidence="1" type="ORF">CROST_024600</name>
</gene>
<accession>A0A1S8L5A1</accession>
<dbReference type="RefSeq" id="WP_077834031.1">
    <property type="nucleotide sequence ID" value="NZ_CP096983.1"/>
</dbReference>
<evidence type="ECO:0000313" key="2">
    <source>
        <dbReference type="Proteomes" id="UP000190951"/>
    </source>
</evidence>
<dbReference type="InterPro" id="IPR009665">
    <property type="entry name" value="YyaC"/>
</dbReference>
<organism evidence="1 2">
    <name type="scientific">Clostridium felsineum</name>
    <dbReference type="NCBI Taxonomy" id="36839"/>
    <lineage>
        <taxon>Bacteria</taxon>
        <taxon>Bacillati</taxon>
        <taxon>Bacillota</taxon>
        <taxon>Clostridia</taxon>
        <taxon>Eubacteriales</taxon>
        <taxon>Clostridiaceae</taxon>
        <taxon>Clostridium</taxon>
    </lineage>
</organism>
<dbReference type="InterPro" id="IPR023430">
    <property type="entry name" value="Pept_HybD-like_dom_sf"/>
</dbReference>
<dbReference type="AlphaFoldDB" id="A0A1S8L5A1"/>
<dbReference type="Proteomes" id="UP000190951">
    <property type="component" value="Chromosome"/>
</dbReference>
<proteinExistence type="predicted"/>
<reference evidence="1 2" key="1">
    <citation type="submission" date="2022-04" db="EMBL/GenBank/DDBJ databases">
        <title>Genome sequence of C. roseum typestrain.</title>
        <authorList>
            <person name="Poehlein A."/>
            <person name="Schoch T."/>
            <person name="Duerre P."/>
            <person name="Daniel R."/>
        </authorList>
    </citation>
    <scope>NUCLEOTIDE SEQUENCE [LARGE SCALE GENOMIC DNA]</scope>
    <source>
        <strain evidence="1 2">DSM 7320</strain>
    </source>
</reference>
<dbReference type="EMBL" id="CP096983">
    <property type="protein sequence ID" value="URZ11743.1"/>
    <property type="molecule type" value="Genomic_DNA"/>
</dbReference>
<protein>
    <submittedName>
        <fullName evidence="1">Uncharacterized protein</fullName>
    </submittedName>
</protein>
<name>A0A1S8L5A1_9CLOT</name>
<dbReference type="Pfam" id="PF06866">
    <property type="entry name" value="DUF1256"/>
    <property type="match status" value="1"/>
</dbReference>